<gene>
    <name evidence="2" type="ORF">L3X38_030207</name>
</gene>
<dbReference type="AlphaFoldDB" id="A0AAD4VC00"/>
<comment type="caution">
    <text evidence="2">The sequence shown here is derived from an EMBL/GenBank/DDBJ whole genome shotgun (WGS) entry which is preliminary data.</text>
</comment>
<dbReference type="InterPro" id="IPR041588">
    <property type="entry name" value="Integrase_H2C2"/>
</dbReference>
<evidence type="ECO:0000313" key="2">
    <source>
        <dbReference type="EMBL" id="KAI5321136.1"/>
    </source>
</evidence>
<proteinExistence type="predicted"/>
<dbReference type="PANTHER" id="PTHR47266">
    <property type="entry name" value="ENDONUCLEASE-RELATED"/>
    <property type="match status" value="1"/>
</dbReference>
<feature type="domain" description="Integrase zinc-binding" evidence="1">
    <location>
        <begin position="137"/>
        <end position="186"/>
    </location>
</feature>
<keyword evidence="3" id="KW-1185">Reference proteome</keyword>
<dbReference type="InterPro" id="IPR052160">
    <property type="entry name" value="Gypsy_RT_Integrase-like"/>
</dbReference>
<dbReference type="EMBL" id="JAJFAZ020000006">
    <property type="protein sequence ID" value="KAI5321136.1"/>
    <property type="molecule type" value="Genomic_DNA"/>
</dbReference>
<name>A0AAD4VC00_PRUDU</name>
<dbReference type="Pfam" id="PF17921">
    <property type="entry name" value="Integrase_H2C2"/>
    <property type="match status" value="1"/>
</dbReference>
<organism evidence="2 3">
    <name type="scientific">Prunus dulcis</name>
    <name type="common">Almond</name>
    <name type="synonym">Amygdalus dulcis</name>
    <dbReference type="NCBI Taxonomy" id="3755"/>
    <lineage>
        <taxon>Eukaryota</taxon>
        <taxon>Viridiplantae</taxon>
        <taxon>Streptophyta</taxon>
        <taxon>Embryophyta</taxon>
        <taxon>Tracheophyta</taxon>
        <taxon>Spermatophyta</taxon>
        <taxon>Magnoliopsida</taxon>
        <taxon>eudicotyledons</taxon>
        <taxon>Gunneridae</taxon>
        <taxon>Pentapetalae</taxon>
        <taxon>rosids</taxon>
        <taxon>fabids</taxon>
        <taxon>Rosales</taxon>
        <taxon>Rosaceae</taxon>
        <taxon>Amygdaloideae</taxon>
        <taxon>Amygdaleae</taxon>
        <taxon>Prunus</taxon>
    </lineage>
</organism>
<dbReference type="Gene3D" id="1.10.340.70">
    <property type="match status" value="1"/>
</dbReference>
<evidence type="ECO:0000313" key="3">
    <source>
        <dbReference type="Proteomes" id="UP001054821"/>
    </source>
</evidence>
<dbReference type="SUPFAM" id="SSF56672">
    <property type="entry name" value="DNA/RNA polymerases"/>
    <property type="match status" value="1"/>
</dbReference>
<reference evidence="2 3" key="1">
    <citation type="journal article" date="2022" name="G3 (Bethesda)">
        <title>Whole-genome sequence and methylome profiling of the almond [Prunus dulcis (Mill.) D.A. Webb] cultivar 'Nonpareil'.</title>
        <authorList>
            <person name="D'Amico-Willman K.M."/>
            <person name="Ouma W.Z."/>
            <person name="Meulia T."/>
            <person name="Sideli G.M."/>
            <person name="Gradziel T.M."/>
            <person name="Fresnedo-Ramirez J."/>
        </authorList>
    </citation>
    <scope>NUCLEOTIDE SEQUENCE [LARGE SCALE GENOMIC DNA]</scope>
    <source>
        <strain evidence="2">Clone GOH B32 T37-40</strain>
    </source>
</reference>
<protein>
    <recommendedName>
        <fullName evidence="1">Integrase zinc-binding domain-containing protein</fullName>
    </recommendedName>
</protein>
<dbReference type="InterPro" id="IPR043502">
    <property type="entry name" value="DNA/RNA_pol_sf"/>
</dbReference>
<accession>A0AAD4VC00</accession>
<dbReference type="Proteomes" id="UP001054821">
    <property type="component" value="Chromosome 6"/>
</dbReference>
<evidence type="ECO:0000259" key="1">
    <source>
        <dbReference type="Pfam" id="PF17921"/>
    </source>
</evidence>
<dbReference type="Gene3D" id="3.10.10.10">
    <property type="entry name" value="HIV Type 1 Reverse Transcriptase, subunit A, domain 1"/>
    <property type="match status" value="1"/>
</dbReference>
<sequence length="233" mass="26207">MVRKAKGGWRMCHDYAYINKACPKDSFLLPQIDQLVDATASHELLSFMDAYSGLPVNYTPTAQKFQTYEIWQISMTENSHADALAQLASALNNRFGRKVPGEILHQPSTATSDVCTVRRGYTTPYQKCITTGKGDYVLREIHGSICGDHSGSRSLAHKAFQQGYYWPTMHQDANTLVKTCDKCQRFGNKPHIPAEPLIPIISPWHFAQWGLDLIGPMPQGKGQVKQFDSELFR</sequence>